<keyword evidence="1" id="KW-0808">Transferase</keyword>
<dbReference type="Pfam" id="PF02661">
    <property type="entry name" value="Fic"/>
    <property type="match status" value="1"/>
</dbReference>
<dbReference type="PROSITE" id="PS51459">
    <property type="entry name" value="FIDO"/>
    <property type="match status" value="1"/>
</dbReference>
<organism evidence="9 10">
    <name type="scientific">Rhodococcoides kroppenstedtii</name>
    <dbReference type="NCBI Taxonomy" id="293050"/>
    <lineage>
        <taxon>Bacteria</taxon>
        <taxon>Bacillati</taxon>
        <taxon>Actinomycetota</taxon>
        <taxon>Actinomycetes</taxon>
        <taxon>Mycobacteriales</taxon>
        <taxon>Nocardiaceae</taxon>
        <taxon>Rhodococcoides</taxon>
    </lineage>
</organism>
<evidence type="ECO:0000313" key="10">
    <source>
        <dbReference type="Proteomes" id="UP001520140"/>
    </source>
</evidence>
<evidence type="ECO:0000256" key="7">
    <source>
        <dbReference type="ARBA" id="ARBA00048696"/>
    </source>
</evidence>
<evidence type="ECO:0000256" key="1">
    <source>
        <dbReference type="ARBA" id="ARBA00022679"/>
    </source>
</evidence>
<sequence>MSGGRSDPPDSSGRSALPLAVAAALDAVRLEGWSPTPAEVAVLRRDAEAAPSAVDLPSPGRAPRVALRDRLRRRDVYLQKSGTVLRNVLGITDDDELHRAEALASARRLVQFHGGRIAVPGEGIHALPALHRHLFQDVYAWAGQVRTVEIGRGGTTFVRSSAIWDHLIDLHADVLAADWAGADHGRLAFLLARTYADLNQIHPFREGNGRAATTFLHHLLRGTDHRLDLSGVARADWVQAARDSAPFRPSGAASARPFLPVFLRALRPVGGHDPDAFGREVTDEGGGPSS</sequence>
<dbReference type="PANTHER" id="PTHR39560:SF1">
    <property type="entry name" value="PROTEIN ADENYLYLTRANSFERASE FIC-RELATED"/>
    <property type="match status" value="1"/>
</dbReference>
<evidence type="ECO:0000313" key="9">
    <source>
        <dbReference type="EMBL" id="MBY6319884.1"/>
    </source>
</evidence>
<evidence type="ECO:0000256" key="5">
    <source>
        <dbReference type="ARBA" id="ARBA00034531"/>
    </source>
</evidence>
<evidence type="ECO:0000259" key="8">
    <source>
        <dbReference type="PROSITE" id="PS51459"/>
    </source>
</evidence>
<protein>
    <recommendedName>
        <fullName evidence="5">protein adenylyltransferase</fullName>
        <ecNumber evidence="5">2.7.7.108</ecNumber>
    </recommendedName>
</protein>
<feature type="domain" description="Fido" evidence="8">
    <location>
        <begin position="122"/>
        <end position="264"/>
    </location>
</feature>
<dbReference type="Proteomes" id="UP001520140">
    <property type="component" value="Unassembled WGS sequence"/>
</dbReference>
<dbReference type="RefSeq" id="WP_068102545.1">
    <property type="nucleotide sequence ID" value="NZ_JABUKE010000002.1"/>
</dbReference>
<comment type="catalytic activity">
    <reaction evidence="7">
        <text>L-tyrosyl-[protein] + ATP = O-(5'-adenylyl)-L-tyrosyl-[protein] + diphosphate</text>
        <dbReference type="Rhea" id="RHEA:54288"/>
        <dbReference type="Rhea" id="RHEA-COMP:10136"/>
        <dbReference type="Rhea" id="RHEA-COMP:13846"/>
        <dbReference type="ChEBI" id="CHEBI:30616"/>
        <dbReference type="ChEBI" id="CHEBI:33019"/>
        <dbReference type="ChEBI" id="CHEBI:46858"/>
        <dbReference type="ChEBI" id="CHEBI:83624"/>
        <dbReference type="EC" id="2.7.7.108"/>
    </reaction>
</comment>
<reference evidence="9 10" key="1">
    <citation type="submission" date="2020-06" db="EMBL/GenBank/DDBJ databases">
        <title>Taxonomy, biology and ecology of Rhodococcus bacteria occurring in California pistachio and other woody hosts as revealed by genome sequence analyses.</title>
        <authorList>
            <person name="Gai Y."/>
            <person name="Riely B."/>
        </authorList>
    </citation>
    <scope>NUCLEOTIDE SEQUENCE [LARGE SCALE GENOMIC DNA]</scope>
    <source>
        <strain evidence="9 10">BP-284</strain>
    </source>
</reference>
<comment type="catalytic activity">
    <reaction evidence="6">
        <text>L-threonyl-[protein] + ATP = 3-O-(5'-adenylyl)-L-threonyl-[protein] + diphosphate</text>
        <dbReference type="Rhea" id="RHEA:54292"/>
        <dbReference type="Rhea" id="RHEA-COMP:11060"/>
        <dbReference type="Rhea" id="RHEA-COMP:13847"/>
        <dbReference type="ChEBI" id="CHEBI:30013"/>
        <dbReference type="ChEBI" id="CHEBI:30616"/>
        <dbReference type="ChEBI" id="CHEBI:33019"/>
        <dbReference type="ChEBI" id="CHEBI:138113"/>
        <dbReference type="EC" id="2.7.7.108"/>
    </reaction>
</comment>
<proteinExistence type="predicted"/>
<comment type="caution">
    <text evidence="9">The sequence shown here is derived from an EMBL/GenBank/DDBJ whole genome shotgun (WGS) entry which is preliminary data.</text>
</comment>
<evidence type="ECO:0000256" key="6">
    <source>
        <dbReference type="ARBA" id="ARBA00047939"/>
    </source>
</evidence>
<dbReference type="EMBL" id="JABUKG010000002">
    <property type="protein sequence ID" value="MBY6319884.1"/>
    <property type="molecule type" value="Genomic_DNA"/>
</dbReference>
<dbReference type="PANTHER" id="PTHR39560">
    <property type="entry name" value="PROTEIN ADENYLYLTRANSFERASE FIC-RELATED"/>
    <property type="match status" value="1"/>
</dbReference>
<gene>
    <name evidence="9" type="ORF">HQ605_03515</name>
</gene>
<keyword evidence="3" id="KW-0547">Nucleotide-binding</keyword>
<name>A0ABS7NPD4_9NOCA</name>
<keyword evidence="10" id="KW-1185">Reference proteome</keyword>
<dbReference type="InterPro" id="IPR036597">
    <property type="entry name" value="Fido-like_dom_sf"/>
</dbReference>
<keyword evidence="2" id="KW-0548">Nucleotidyltransferase</keyword>
<dbReference type="EC" id="2.7.7.108" evidence="5"/>
<dbReference type="InterPro" id="IPR003812">
    <property type="entry name" value="Fido"/>
</dbReference>
<keyword evidence="4" id="KW-0067">ATP-binding</keyword>
<evidence type="ECO:0000256" key="2">
    <source>
        <dbReference type="ARBA" id="ARBA00022695"/>
    </source>
</evidence>
<dbReference type="SUPFAM" id="SSF140931">
    <property type="entry name" value="Fic-like"/>
    <property type="match status" value="1"/>
</dbReference>
<evidence type="ECO:0000256" key="4">
    <source>
        <dbReference type="ARBA" id="ARBA00022840"/>
    </source>
</evidence>
<evidence type="ECO:0000256" key="3">
    <source>
        <dbReference type="ARBA" id="ARBA00022741"/>
    </source>
</evidence>
<accession>A0ABS7NPD4</accession>
<dbReference type="Gene3D" id="1.10.3290.10">
    <property type="entry name" value="Fido-like domain"/>
    <property type="match status" value="1"/>
</dbReference>